<dbReference type="HOGENOM" id="CLU_082175_0_0_1"/>
<dbReference type="Proteomes" id="UP000031186">
    <property type="component" value="Unassembled WGS sequence"/>
</dbReference>
<dbReference type="OrthoDB" id="4933859at2759"/>
<proteinExistence type="predicted"/>
<comment type="caution">
    <text evidence="1">The sequence shown here is derived from an EMBL/GenBank/DDBJ whole genome shotgun (WGS) entry which is preliminary data.</text>
</comment>
<evidence type="ECO:0000313" key="2">
    <source>
        <dbReference type="Proteomes" id="UP000031186"/>
    </source>
</evidence>
<organism evidence="1 2">
    <name type="scientific">Metarhizium anisopliae (strain ARSEF 549)</name>
    <dbReference type="NCBI Taxonomy" id="3151832"/>
    <lineage>
        <taxon>Eukaryota</taxon>
        <taxon>Fungi</taxon>
        <taxon>Dikarya</taxon>
        <taxon>Ascomycota</taxon>
        <taxon>Pezizomycotina</taxon>
        <taxon>Sordariomycetes</taxon>
        <taxon>Hypocreomycetidae</taxon>
        <taxon>Hypocreales</taxon>
        <taxon>Clavicipitaceae</taxon>
        <taxon>Metarhizium</taxon>
    </lineage>
</organism>
<dbReference type="VEuPathDB" id="FungiDB:MAN_00295"/>
<sequence length="295" mass="32181">MLPEIDDQVLVSSRDQKTFTCRDIKDGRGLPVVSTASQHPSIHLNASLLVTTTHYPPPLSNMLLPSATVLLLGALQPALGKPSLRRRQMDGSKNEIGAQRVTATEIAIDYLAPNPPCGGYTPWVGVWPADACNPYTADFVAWAYAERTQGRDIRTVTINIAELDAGEYKAAFVCEDGKRKPWLVSQTFKVEDEPPAKKKQGEQCSKSDDCEGGFFCQHQCGGAMETYGPGSVVCLIGGNPTCKPLPKKEHESCSKHDDCDRGLYCAHQCGGRIDDYRPALCLIGGGPRCAKERQW</sequence>
<reference evidence="1 2" key="1">
    <citation type="journal article" date="2014" name="Proc. Natl. Acad. Sci. U.S.A.">
        <title>Trajectory and genomic determinants of fungal-pathogen speciation and host adaptation.</title>
        <authorList>
            <person name="Hu X."/>
            <person name="Xiao G."/>
            <person name="Zheng P."/>
            <person name="Shang Y."/>
            <person name="Su Y."/>
            <person name="Zhang X."/>
            <person name="Liu X."/>
            <person name="Zhan S."/>
            <person name="St Leger R.J."/>
            <person name="Wang C."/>
        </authorList>
    </citation>
    <scope>NUCLEOTIDE SEQUENCE [LARGE SCALE GENOMIC DNA]</scope>
    <source>
        <strain evidence="1 2">ARSEF 549</strain>
    </source>
</reference>
<dbReference type="AlphaFoldDB" id="A0A0B4FYH0"/>
<gene>
    <name evidence="1" type="ORF">MAN_00295</name>
</gene>
<name>A0A0B4FYH0_METAF</name>
<protein>
    <submittedName>
        <fullName evidence="1">Uncharacterized protein</fullName>
    </submittedName>
</protein>
<feature type="non-terminal residue" evidence="1">
    <location>
        <position position="1"/>
    </location>
</feature>
<dbReference type="EMBL" id="AZNF01000001">
    <property type="protein sequence ID" value="KID70696.1"/>
    <property type="molecule type" value="Genomic_DNA"/>
</dbReference>
<keyword evidence="2" id="KW-1185">Reference proteome</keyword>
<accession>A0A0B4FYH0</accession>
<evidence type="ECO:0000313" key="1">
    <source>
        <dbReference type="EMBL" id="KID70696.1"/>
    </source>
</evidence>